<feature type="region of interest" description="Disordered" evidence="1">
    <location>
        <begin position="1"/>
        <end position="92"/>
    </location>
</feature>
<evidence type="ECO:0000313" key="4">
    <source>
        <dbReference type="Proteomes" id="UP000005240"/>
    </source>
</evidence>
<keyword evidence="4" id="KW-1185">Reference proteome</keyword>
<feature type="compositionally biased region" description="Low complexity" evidence="1">
    <location>
        <begin position="21"/>
        <end position="35"/>
    </location>
</feature>
<reference evidence="2" key="1">
    <citation type="submission" date="2009-11" db="EMBL/GenBank/DDBJ databases">
        <authorList>
            <consortium name="The Broad Institute Genome Sequencing Platform"/>
            <person name="Ward D."/>
            <person name="Feldgarden M."/>
            <person name="Earl A."/>
            <person name="Young S.K."/>
            <person name="Zeng Q."/>
            <person name="Koehrsen M."/>
            <person name="Alvarado L."/>
            <person name="Berlin A."/>
            <person name="Bochicchio J."/>
            <person name="Borenstein D."/>
            <person name="Chapman S.B."/>
            <person name="Chen Z."/>
            <person name="Engels R."/>
            <person name="Freedman E."/>
            <person name="Gellesch M."/>
            <person name="Goldberg J."/>
            <person name="Griggs A."/>
            <person name="Gujja S."/>
            <person name="Heilman E."/>
            <person name="Heiman D."/>
            <person name="Hepburn T."/>
            <person name="Howarth C."/>
            <person name="Jen D."/>
            <person name="Larson L."/>
            <person name="Lewis B."/>
            <person name="Mehta T."/>
            <person name="Park D."/>
            <person name="Pearson M."/>
            <person name="Roberts A."/>
            <person name="Saif S."/>
            <person name="Shea T."/>
            <person name="Shenoy N."/>
            <person name="Sisk P."/>
            <person name="Stolte C."/>
            <person name="Sykes S."/>
            <person name="Thomson T."/>
            <person name="Walk T."/>
            <person name="White J."/>
            <person name="Yandava C."/>
            <person name="Izard J."/>
            <person name="Baranova O.V."/>
            <person name="Blanton J.M."/>
            <person name="Tanner A.C."/>
            <person name="Dewhirst F.E."/>
            <person name="Haas B."/>
            <person name="Nusbaum C."/>
            <person name="Birren B."/>
        </authorList>
    </citation>
    <scope>NUCLEOTIDE SEQUENCE [LARGE SCALE GENOMIC DNA]</scope>
    <source>
        <strain evidence="2">1-1 BBBD Race 1</strain>
    </source>
</reference>
<feature type="region of interest" description="Disordered" evidence="1">
    <location>
        <begin position="281"/>
        <end position="311"/>
    </location>
</feature>
<protein>
    <submittedName>
        <fullName evidence="2 3">Uncharacterized protein</fullName>
    </submittedName>
</protein>
<dbReference type="EMBL" id="ADAS02000141">
    <property type="protein sequence ID" value="OAV89088.1"/>
    <property type="molecule type" value="Genomic_DNA"/>
</dbReference>
<dbReference type="Proteomes" id="UP000005240">
    <property type="component" value="Unassembled WGS sequence"/>
</dbReference>
<accession>A0A180G9C1</accession>
<dbReference type="AlphaFoldDB" id="A0A180G9C1"/>
<reference evidence="3" key="4">
    <citation type="submission" date="2025-05" db="UniProtKB">
        <authorList>
            <consortium name="EnsemblFungi"/>
        </authorList>
    </citation>
    <scope>IDENTIFICATION</scope>
    <source>
        <strain evidence="3">isolate 1-1 / race 1 (BBBD)</strain>
    </source>
</reference>
<name>A0A180G9C1_PUCT1</name>
<feature type="compositionally biased region" description="Polar residues" evidence="1">
    <location>
        <begin position="58"/>
        <end position="92"/>
    </location>
</feature>
<dbReference type="VEuPathDB" id="FungiDB:PTTG_28822"/>
<dbReference type="EnsemblFungi" id="PTTG_28822-t43_1">
    <property type="protein sequence ID" value="PTTG_28822-t43_1-p1"/>
    <property type="gene ID" value="PTTG_28822"/>
</dbReference>
<organism evidence="2">
    <name type="scientific">Puccinia triticina (isolate 1-1 / race 1 (BBBD))</name>
    <name type="common">Brown leaf rust fungus</name>
    <dbReference type="NCBI Taxonomy" id="630390"/>
    <lineage>
        <taxon>Eukaryota</taxon>
        <taxon>Fungi</taxon>
        <taxon>Dikarya</taxon>
        <taxon>Basidiomycota</taxon>
        <taxon>Pucciniomycotina</taxon>
        <taxon>Pucciniomycetes</taxon>
        <taxon>Pucciniales</taxon>
        <taxon>Pucciniaceae</taxon>
        <taxon>Puccinia</taxon>
    </lineage>
</organism>
<sequence length="391" mass="43023">MESLFNPPKPSTADGSKPQDSSLQQEQCQSTSQSRSQRESSSEKPSQSSSGARKDGRSTGSPETDVRQTVQDVTNDSGSLSASGQVVQSSSTRELGPLTIRDAKKVFSLLFNQIKDIVDDNSRLVLENLRPFIQSELISSLKSFHHELLTPISKSIHQSNDKLNAHCKDITTSFTNISNLCNSISLQSGSHHKQIKDFGKTIQSLVAKIPEKGVNNNCKCEFNKTTFKEDLEDLSLGNVKKEVSAIVNSQDQKLVHAVQDVAARIESLGAEITALSLDREQTREFSPRSEDTLKQRADREKPNSTELETGVPSSSNVMLFGISQEIKNLTSAIQEQNHSSFSEGAVKAMIADLDEGHRKDFSALSTKLDRLLSQFREDGADVRSELVQLND</sequence>
<gene>
    <name evidence="2" type="ORF">PTTG_28822</name>
</gene>
<evidence type="ECO:0000256" key="1">
    <source>
        <dbReference type="SAM" id="MobiDB-lite"/>
    </source>
</evidence>
<reference evidence="3 4" key="3">
    <citation type="journal article" date="2017" name="G3 (Bethesda)">
        <title>Comparative analysis highlights variable genome content of wheat rusts and divergence of the mating loci.</title>
        <authorList>
            <person name="Cuomo C.A."/>
            <person name="Bakkeren G."/>
            <person name="Khalil H.B."/>
            <person name="Panwar V."/>
            <person name="Joly D."/>
            <person name="Linning R."/>
            <person name="Sakthikumar S."/>
            <person name="Song X."/>
            <person name="Adiconis X."/>
            <person name="Fan L."/>
            <person name="Goldberg J.M."/>
            <person name="Levin J.Z."/>
            <person name="Young S."/>
            <person name="Zeng Q."/>
            <person name="Anikster Y."/>
            <person name="Bruce M."/>
            <person name="Wang M."/>
            <person name="Yin C."/>
            <person name="McCallum B."/>
            <person name="Szabo L.J."/>
            <person name="Hulbert S."/>
            <person name="Chen X."/>
            <person name="Fellers J.P."/>
        </authorList>
    </citation>
    <scope>NUCLEOTIDE SEQUENCE</scope>
    <source>
        <strain evidence="4">Isolate 1-1 / race 1 (BBBD)</strain>
        <strain evidence="3">isolate 1-1 / race 1 (BBBD)</strain>
    </source>
</reference>
<dbReference type="STRING" id="630390.A0A180G9C1"/>
<evidence type="ECO:0000313" key="2">
    <source>
        <dbReference type="EMBL" id="OAV89088.1"/>
    </source>
</evidence>
<proteinExistence type="predicted"/>
<evidence type="ECO:0000313" key="3">
    <source>
        <dbReference type="EnsemblFungi" id="PTTG_28822-t43_1-p1"/>
    </source>
</evidence>
<feature type="compositionally biased region" description="Basic and acidic residues" evidence="1">
    <location>
        <begin position="281"/>
        <end position="303"/>
    </location>
</feature>
<reference evidence="2" key="2">
    <citation type="submission" date="2016-05" db="EMBL/GenBank/DDBJ databases">
        <title>Comparative analysis highlights variable genome content of wheat rusts and divergence of the mating loci.</title>
        <authorList>
            <person name="Cuomo C.A."/>
            <person name="Bakkeren G."/>
            <person name="Szabo L."/>
            <person name="Khalil H."/>
            <person name="Joly D."/>
            <person name="Goldberg J."/>
            <person name="Young S."/>
            <person name="Zeng Q."/>
            <person name="Fellers J."/>
        </authorList>
    </citation>
    <scope>NUCLEOTIDE SEQUENCE [LARGE SCALE GENOMIC DNA]</scope>
    <source>
        <strain evidence="2">1-1 BBBD Race 1</strain>
    </source>
</reference>